<evidence type="ECO:0000256" key="3">
    <source>
        <dbReference type="ARBA" id="ARBA00021907"/>
    </source>
</evidence>
<evidence type="ECO:0000256" key="2">
    <source>
        <dbReference type="ARBA" id="ARBA00007379"/>
    </source>
</evidence>
<feature type="domain" description="ABC3 transporter permease C-terminal" evidence="12">
    <location>
        <begin position="182"/>
        <end position="297"/>
    </location>
</feature>
<keyword evidence="4 10" id="KW-1003">Cell membrane</keyword>
<evidence type="ECO:0000256" key="11">
    <source>
        <dbReference type="SAM" id="Phobius"/>
    </source>
</evidence>
<keyword evidence="8 10" id="KW-0472">Membrane</keyword>
<evidence type="ECO:0000256" key="10">
    <source>
        <dbReference type="PIRNR" id="PIRNR003097"/>
    </source>
</evidence>
<dbReference type="EMBL" id="PEZW01000017">
    <property type="protein sequence ID" value="PIS07661.1"/>
    <property type="molecule type" value="Genomic_DNA"/>
</dbReference>
<evidence type="ECO:0000256" key="6">
    <source>
        <dbReference type="ARBA" id="ARBA00022692"/>
    </source>
</evidence>
<keyword evidence="7 11" id="KW-1133">Transmembrane helix</keyword>
<evidence type="ECO:0000259" key="13">
    <source>
        <dbReference type="Pfam" id="PF18075"/>
    </source>
</evidence>
<feature type="transmembrane region" description="Helical" evidence="11">
    <location>
        <begin position="178"/>
        <end position="196"/>
    </location>
</feature>
<comment type="caution">
    <text evidence="14">The sequence shown here is derived from an EMBL/GenBank/DDBJ whole genome shotgun (WGS) entry which is preliminary data.</text>
</comment>
<dbReference type="InterPro" id="IPR040690">
    <property type="entry name" value="FtsX_ECD"/>
</dbReference>
<dbReference type="PIRSF" id="PIRSF003097">
    <property type="entry name" value="FtsX"/>
    <property type="match status" value="1"/>
</dbReference>
<dbReference type="InterPro" id="IPR004513">
    <property type="entry name" value="FtsX"/>
</dbReference>
<evidence type="ECO:0000256" key="8">
    <source>
        <dbReference type="ARBA" id="ARBA00023136"/>
    </source>
</evidence>
<dbReference type="AlphaFoldDB" id="A0A2H0W6G0"/>
<evidence type="ECO:0000256" key="9">
    <source>
        <dbReference type="ARBA" id="ARBA00023306"/>
    </source>
</evidence>
<proteinExistence type="inferred from homology"/>
<evidence type="ECO:0000256" key="4">
    <source>
        <dbReference type="ARBA" id="ARBA00022475"/>
    </source>
</evidence>
<feature type="domain" description="FtsX extracellular" evidence="13">
    <location>
        <begin position="60"/>
        <end position="147"/>
    </location>
</feature>
<dbReference type="GO" id="GO:0005886">
    <property type="term" value="C:plasma membrane"/>
    <property type="evidence" value="ECO:0007669"/>
    <property type="project" value="UniProtKB-SubCell"/>
</dbReference>
<keyword evidence="6 11" id="KW-0812">Transmembrane</keyword>
<dbReference type="Gene3D" id="3.30.70.3040">
    <property type="match status" value="1"/>
</dbReference>
<evidence type="ECO:0000259" key="12">
    <source>
        <dbReference type="Pfam" id="PF02687"/>
    </source>
</evidence>
<evidence type="ECO:0000256" key="1">
    <source>
        <dbReference type="ARBA" id="ARBA00004651"/>
    </source>
</evidence>
<dbReference type="Pfam" id="PF18075">
    <property type="entry name" value="FtsX_ECD"/>
    <property type="match status" value="1"/>
</dbReference>
<dbReference type="PANTHER" id="PTHR47755:SF1">
    <property type="entry name" value="CELL DIVISION PROTEIN FTSX"/>
    <property type="match status" value="1"/>
</dbReference>
<reference evidence="15" key="1">
    <citation type="submission" date="2017-09" db="EMBL/GenBank/DDBJ databases">
        <title>Depth-based differentiation of microbial function through sediment-hosted aquifers and enrichment of novel symbionts in the deep terrestrial subsurface.</title>
        <authorList>
            <person name="Probst A.J."/>
            <person name="Ladd B."/>
            <person name="Jarett J.K."/>
            <person name="Geller-Mcgrath D.E."/>
            <person name="Sieber C.M.K."/>
            <person name="Emerson J.B."/>
            <person name="Anantharaman K."/>
            <person name="Thomas B.C."/>
            <person name="Malmstrom R."/>
            <person name="Stieglmeier M."/>
            <person name="Klingl A."/>
            <person name="Woyke T."/>
            <person name="Ryan C.M."/>
            <person name="Banfield J.F."/>
        </authorList>
    </citation>
    <scope>NUCLEOTIDE SEQUENCE [LARGE SCALE GENOMIC DNA]</scope>
</reference>
<keyword evidence="9 10" id="KW-0131">Cell cycle</keyword>
<dbReference type="InterPro" id="IPR058204">
    <property type="entry name" value="FtsX_firmicutes-type"/>
</dbReference>
<gene>
    <name evidence="14" type="ORF">COT78_02355</name>
</gene>
<evidence type="ECO:0000313" key="14">
    <source>
        <dbReference type="EMBL" id="PIS07661.1"/>
    </source>
</evidence>
<evidence type="ECO:0000256" key="5">
    <source>
        <dbReference type="ARBA" id="ARBA00022618"/>
    </source>
</evidence>
<feature type="transmembrane region" description="Helical" evidence="11">
    <location>
        <begin position="279"/>
        <end position="298"/>
    </location>
</feature>
<dbReference type="InterPro" id="IPR003838">
    <property type="entry name" value="ABC3_permease_C"/>
</dbReference>
<protein>
    <recommendedName>
        <fullName evidence="3 10">Cell division protein FtsX</fullName>
    </recommendedName>
</protein>
<dbReference type="GO" id="GO:0051301">
    <property type="term" value="P:cell division"/>
    <property type="evidence" value="ECO:0007669"/>
    <property type="project" value="UniProtKB-KW"/>
</dbReference>
<sequence length="303" mass="34204">MQLVTTLRRITKTALVSLWRNRWLSLAATLVMVLTLFTVSFFVCLMIMVNSTTSMLRSKVDISVYFNDSVSNDQIFKIENTLLARSDVKSVTYVSKEKALEIWKSQNSDNTQLRDIISTDYNPLPRSLEIKTEQTEDLDAVNTFLSSKDYKPLIKEISYRKNKDLVDRLIKITNFIKYVGWTLSILFVVISVLIIYNTIRLTIYARCEEIDIMKLVGAGDWYVQGPFILEGVAYGVAAAIFSSLILYLTAHYSLPAAGNYLGIVNIDAIVAGISFWTIILSQLIVGVVLGTVCSVWAVKKHLK</sequence>
<name>A0A2H0W6G0_9BACT</name>
<feature type="transmembrane region" description="Helical" evidence="11">
    <location>
        <begin position="23"/>
        <end position="49"/>
    </location>
</feature>
<dbReference type="Pfam" id="PF02687">
    <property type="entry name" value="FtsX"/>
    <property type="match status" value="1"/>
</dbReference>
<evidence type="ECO:0000256" key="7">
    <source>
        <dbReference type="ARBA" id="ARBA00022989"/>
    </source>
</evidence>
<comment type="subcellular location">
    <subcellularLocation>
        <location evidence="1">Cell membrane</location>
        <topology evidence="1">Multi-pass membrane protein</topology>
    </subcellularLocation>
</comment>
<feature type="transmembrane region" description="Helical" evidence="11">
    <location>
        <begin position="231"/>
        <end position="250"/>
    </location>
</feature>
<dbReference type="PANTHER" id="PTHR47755">
    <property type="entry name" value="CELL DIVISION PROTEIN FTSX"/>
    <property type="match status" value="1"/>
</dbReference>
<dbReference type="NCBIfam" id="NF038347">
    <property type="entry name" value="FtsX_Gpos"/>
    <property type="match status" value="1"/>
</dbReference>
<comment type="similarity">
    <text evidence="2 10">Belongs to the ABC-4 integral membrane protein family. FtsX subfamily.</text>
</comment>
<accession>A0A2H0W6G0</accession>
<dbReference type="Proteomes" id="UP000231382">
    <property type="component" value="Unassembled WGS sequence"/>
</dbReference>
<evidence type="ECO:0000313" key="15">
    <source>
        <dbReference type="Proteomes" id="UP000231382"/>
    </source>
</evidence>
<keyword evidence="5 10" id="KW-0132">Cell division</keyword>
<organism evidence="14 15">
    <name type="scientific">Candidatus Berkelbacteria bacterium CG10_big_fil_rev_8_21_14_0_10_43_13</name>
    <dbReference type="NCBI Taxonomy" id="1974514"/>
    <lineage>
        <taxon>Bacteria</taxon>
        <taxon>Candidatus Berkelbacteria</taxon>
    </lineage>
</organism>